<evidence type="ECO:0000256" key="11">
    <source>
        <dbReference type="ARBA" id="ARBA00023136"/>
    </source>
</evidence>
<dbReference type="AlphaFoldDB" id="A0A1J5STE5"/>
<dbReference type="GO" id="GO:0008658">
    <property type="term" value="F:penicillin binding"/>
    <property type="evidence" value="ECO:0007669"/>
    <property type="project" value="InterPro"/>
</dbReference>
<evidence type="ECO:0000256" key="8">
    <source>
        <dbReference type="ARBA" id="ARBA00022960"/>
    </source>
</evidence>
<dbReference type="Pfam" id="PF00905">
    <property type="entry name" value="Transpeptidase"/>
    <property type="match status" value="1"/>
</dbReference>
<keyword evidence="5" id="KW-0645">Protease</keyword>
<name>A0A1J5STE5_9ZZZZ</name>
<keyword evidence="4" id="KW-0132">Cell division</keyword>
<dbReference type="InterPro" id="IPR037532">
    <property type="entry name" value="FtsI_transpept"/>
</dbReference>
<evidence type="ECO:0000256" key="12">
    <source>
        <dbReference type="ARBA" id="ARBA00023210"/>
    </source>
</evidence>
<sequence>MNYATTTIQTSGQIALPAWRSRVLFVLLLAGLTSLLVRAVYLQGIHNGFLQQKGDARYGRVVEIHAHRGMITDRNGEPLAVSTPVESVWASPSDVEVSPAQIGQLAQIVGISPQEMKSKLADTSREFVYLKRQLPPEQAAKVVKLEIPGVSLQREYRRYYPGGEVTSHLIGFTDVDDNGQEGIELALQGRLGGKAGSQQVIKDRRGYIVEDVASLRAPKAGGDVTLSIDSKIQSLAYREIKQAVEKSKARSGSIVVLDARTGEVLALANWPSYNPNNRDKPNVSVLRNHAVTDEYEPGSTMKPFTIATALDAGKIKPGTVINTEGGVLTVNGRTIHDTHPERSLTVAQVIQKSSNVGTAKIALSLPPETLWRGFSESGFGSQTGSEFPGEADGKLRDYKTWRPIEQATMSYGNGISVNLLQLARAYTVFANNGELKSITLLKQETPTVGVKVFSDVTAQEVRNMLEMVVKPGGTAPLAQITGYRVAGKTGTAHKLENGKYVDRYVASFVGLAPASAPRLIVAVMVNEPSGRDYYGGQVAAPVFSNVMGAALRMLGVPNDAPLDNVMKPTPADLVPEEV</sequence>
<dbReference type="InterPro" id="IPR012338">
    <property type="entry name" value="Beta-lactam/transpept-like"/>
</dbReference>
<dbReference type="InterPro" id="IPR001460">
    <property type="entry name" value="PCN-bd_Tpept"/>
</dbReference>
<keyword evidence="11" id="KW-0472">Membrane</keyword>
<dbReference type="SUPFAM" id="SSF56601">
    <property type="entry name" value="beta-lactamase/transpeptidase-like"/>
    <property type="match status" value="1"/>
</dbReference>
<keyword evidence="7" id="KW-0378">Hydrolase</keyword>
<dbReference type="InterPro" id="IPR005311">
    <property type="entry name" value="PBP_dimer"/>
</dbReference>
<reference evidence="17" key="1">
    <citation type="submission" date="2016-10" db="EMBL/GenBank/DDBJ databases">
        <title>Sequence of Gallionella enrichment culture.</title>
        <authorList>
            <person name="Poehlein A."/>
            <person name="Muehling M."/>
            <person name="Daniel R."/>
        </authorList>
    </citation>
    <scope>NUCLEOTIDE SEQUENCE</scope>
</reference>
<dbReference type="PANTHER" id="PTHR30627:SF1">
    <property type="entry name" value="PEPTIDOGLYCAN D,D-TRANSPEPTIDASE FTSI"/>
    <property type="match status" value="1"/>
</dbReference>
<keyword evidence="6" id="KW-0812">Transmembrane</keyword>
<dbReference type="GO" id="GO:0008955">
    <property type="term" value="F:peptidoglycan glycosyltransferase activity"/>
    <property type="evidence" value="ECO:0007669"/>
    <property type="project" value="InterPro"/>
</dbReference>
<dbReference type="Gene3D" id="3.90.1310.10">
    <property type="entry name" value="Penicillin-binding protein 2a (Domain 2)"/>
    <property type="match status" value="1"/>
</dbReference>
<keyword evidence="13" id="KW-0131">Cell cycle</keyword>
<evidence type="ECO:0000259" key="15">
    <source>
        <dbReference type="Pfam" id="PF00905"/>
    </source>
</evidence>
<evidence type="ECO:0000256" key="3">
    <source>
        <dbReference type="ARBA" id="ARBA00022519"/>
    </source>
</evidence>
<evidence type="ECO:0000256" key="5">
    <source>
        <dbReference type="ARBA" id="ARBA00022670"/>
    </source>
</evidence>
<dbReference type="HAMAP" id="MF_02080">
    <property type="entry name" value="FtsI_transpept"/>
    <property type="match status" value="1"/>
</dbReference>
<dbReference type="Gene3D" id="3.40.710.10">
    <property type="entry name" value="DD-peptidase/beta-lactamase superfamily"/>
    <property type="match status" value="1"/>
</dbReference>
<protein>
    <submittedName>
        <fullName evidence="17">Penicillin-binding protein 2</fullName>
    </submittedName>
</protein>
<proteinExistence type="inferred from homology"/>
<keyword evidence="2" id="KW-1003">Cell membrane</keyword>
<comment type="caution">
    <text evidence="17">The sequence shown here is derived from an EMBL/GenBank/DDBJ whole genome shotgun (WGS) entry which is preliminary data.</text>
</comment>
<keyword evidence="3" id="KW-0997">Cell inner membrane</keyword>
<dbReference type="GO" id="GO:0009252">
    <property type="term" value="P:peptidoglycan biosynthetic process"/>
    <property type="evidence" value="ECO:0007669"/>
    <property type="project" value="UniProtKB-KW"/>
</dbReference>
<organism evidence="17">
    <name type="scientific">mine drainage metagenome</name>
    <dbReference type="NCBI Taxonomy" id="410659"/>
    <lineage>
        <taxon>unclassified sequences</taxon>
        <taxon>metagenomes</taxon>
        <taxon>ecological metagenomes</taxon>
    </lineage>
</organism>
<evidence type="ECO:0000259" key="16">
    <source>
        <dbReference type="Pfam" id="PF03717"/>
    </source>
</evidence>
<dbReference type="GO" id="GO:0008233">
    <property type="term" value="F:peptidase activity"/>
    <property type="evidence" value="ECO:0007669"/>
    <property type="project" value="UniProtKB-KW"/>
</dbReference>
<dbReference type="GO" id="GO:0000917">
    <property type="term" value="P:division septum assembly"/>
    <property type="evidence" value="ECO:0007669"/>
    <property type="project" value="UniProtKB-KW"/>
</dbReference>
<dbReference type="InterPro" id="IPR036138">
    <property type="entry name" value="PBP_dimer_sf"/>
</dbReference>
<evidence type="ECO:0000256" key="13">
    <source>
        <dbReference type="ARBA" id="ARBA00023306"/>
    </source>
</evidence>
<evidence type="ECO:0000256" key="9">
    <source>
        <dbReference type="ARBA" id="ARBA00022984"/>
    </source>
</evidence>
<dbReference type="Pfam" id="PF03717">
    <property type="entry name" value="PBP_dimer"/>
    <property type="match status" value="1"/>
</dbReference>
<keyword evidence="8" id="KW-0133">Cell shape</keyword>
<gene>
    <name evidence="17" type="primary">penA_5</name>
    <name evidence="17" type="ORF">GALL_66490</name>
</gene>
<dbReference type="InterPro" id="IPR050515">
    <property type="entry name" value="Beta-lactam/transpept"/>
</dbReference>
<evidence type="ECO:0000256" key="7">
    <source>
        <dbReference type="ARBA" id="ARBA00022801"/>
    </source>
</evidence>
<keyword evidence="12" id="KW-0717">Septation</keyword>
<dbReference type="Gene3D" id="3.30.450.330">
    <property type="match status" value="1"/>
</dbReference>
<evidence type="ECO:0000256" key="2">
    <source>
        <dbReference type="ARBA" id="ARBA00022475"/>
    </source>
</evidence>
<dbReference type="EMBL" id="MLJW01000019">
    <property type="protein sequence ID" value="OIR11793.1"/>
    <property type="molecule type" value="Genomic_DNA"/>
</dbReference>
<keyword evidence="9" id="KW-0573">Peptidoglycan synthesis</keyword>
<evidence type="ECO:0000256" key="1">
    <source>
        <dbReference type="ARBA" id="ARBA00004370"/>
    </source>
</evidence>
<feature type="domain" description="Penicillin-binding protein transpeptidase" evidence="15">
    <location>
        <begin position="252"/>
        <end position="547"/>
    </location>
</feature>
<keyword evidence="10" id="KW-1133">Transmembrane helix</keyword>
<evidence type="ECO:0000256" key="6">
    <source>
        <dbReference type="ARBA" id="ARBA00022692"/>
    </source>
</evidence>
<dbReference type="GO" id="GO:0006508">
    <property type="term" value="P:proteolysis"/>
    <property type="evidence" value="ECO:0007669"/>
    <property type="project" value="UniProtKB-KW"/>
</dbReference>
<feature type="domain" description="Penicillin-binding protein dimerisation" evidence="16">
    <location>
        <begin position="64"/>
        <end position="211"/>
    </location>
</feature>
<evidence type="ECO:0000256" key="10">
    <source>
        <dbReference type="ARBA" id="ARBA00022989"/>
    </source>
</evidence>
<keyword evidence="14" id="KW-0961">Cell wall biogenesis/degradation</keyword>
<dbReference type="GO" id="GO:0005886">
    <property type="term" value="C:plasma membrane"/>
    <property type="evidence" value="ECO:0007669"/>
    <property type="project" value="InterPro"/>
</dbReference>
<evidence type="ECO:0000313" key="17">
    <source>
        <dbReference type="EMBL" id="OIR11793.1"/>
    </source>
</evidence>
<dbReference type="SUPFAM" id="SSF56519">
    <property type="entry name" value="Penicillin binding protein dimerisation domain"/>
    <property type="match status" value="1"/>
</dbReference>
<evidence type="ECO:0000256" key="14">
    <source>
        <dbReference type="ARBA" id="ARBA00023316"/>
    </source>
</evidence>
<dbReference type="PANTHER" id="PTHR30627">
    <property type="entry name" value="PEPTIDOGLYCAN D,D-TRANSPEPTIDASE"/>
    <property type="match status" value="1"/>
</dbReference>
<dbReference type="GO" id="GO:0071555">
    <property type="term" value="P:cell wall organization"/>
    <property type="evidence" value="ECO:0007669"/>
    <property type="project" value="UniProtKB-KW"/>
</dbReference>
<comment type="subcellular location">
    <subcellularLocation>
        <location evidence="1">Membrane</location>
    </subcellularLocation>
</comment>
<accession>A0A1J5STE5</accession>
<dbReference type="GO" id="GO:0008360">
    <property type="term" value="P:regulation of cell shape"/>
    <property type="evidence" value="ECO:0007669"/>
    <property type="project" value="UniProtKB-KW"/>
</dbReference>
<evidence type="ECO:0000256" key="4">
    <source>
        <dbReference type="ARBA" id="ARBA00022618"/>
    </source>
</evidence>